<feature type="compositionally biased region" description="Low complexity" evidence="7">
    <location>
        <begin position="408"/>
        <end position="427"/>
    </location>
</feature>
<evidence type="ECO:0000256" key="5">
    <source>
        <dbReference type="ARBA" id="ARBA00023186"/>
    </source>
</evidence>
<evidence type="ECO:0000313" key="10">
    <source>
        <dbReference type="EMBL" id="CAE7534679.1"/>
    </source>
</evidence>
<dbReference type="PROSITE" id="PS50076">
    <property type="entry name" value="DNAJ_2"/>
    <property type="match status" value="1"/>
</dbReference>
<dbReference type="HAMAP" id="MF_01152">
    <property type="entry name" value="DnaJ"/>
    <property type="match status" value="1"/>
</dbReference>
<dbReference type="Pfam" id="PF01556">
    <property type="entry name" value="DnaJ_C"/>
    <property type="match status" value="1"/>
</dbReference>
<comment type="caution">
    <text evidence="10">The sequence shown here is derived from an EMBL/GenBank/DDBJ whole genome shotgun (WGS) entry which is preliminary data.</text>
</comment>
<organism evidence="10 11">
    <name type="scientific">Symbiodinium natans</name>
    <dbReference type="NCBI Taxonomy" id="878477"/>
    <lineage>
        <taxon>Eukaryota</taxon>
        <taxon>Sar</taxon>
        <taxon>Alveolata</taxon>
        <taxon>Dinophyceae</taxon>
        <taxon>Suessiales</taxon>
        <taxon>Symbiodiniaceae</taxon>
        <taxon>Symbiodinium</taxon>
    </lineage>
</organism>
<feature type="compositionally biased region" description="Basic and acidic residues" evidence="7">
    <location>
        <begin position="477"/>
        <end position="542"/>
    </location>
</feature>
<evidence type="ECO:0000259" key="8">
    <source>
        <dbReference type="PROSITE" id="PS50076"/>
    </source>
</evidence>
<dbReference type="GO" id="GO:0051082">
    <property type="term" value="F:unfolded protein binding"/>
    <property type="evidence" value="ECO:0007669"/>
    <property type="project" value="InterPro"/>
</dbReference>
<dbReference type="SMART" id="SM00271">
    <property type="entry name" value="DnaJ"/>
    <property type="match status" value="1"/>
</dbReference>
<evidence type="ECO:0000256" key="1">
    <source>
        <dbReference type="ARBA" id="ARBA00022723"/>
    </source>
</evidence>
<dbReference type="Pfam" id="PF00684">
    <property type="entry name" value="DnaJ_CXXCXGXG"/>
    <property type="match status" value="1"/>
</dbReference>
<feature type="domain" description="CR-type" evidence="9">
    <location>
        <begin position="175"/>
        <end position="253"/>
    </location>
</feature>
<feature type="compositionally biased region" description="Basic and acidic residues" evidence="7">
    <location>
        <begin position="552"/>
        <end position="615"/>
    </location>
</feature>
<dbReference type="InterPro" id="IPR008971">
    <property type="entry name" value="HSP40/DnaJ_pept-bd"/>
</dbReference>
<feature type="region of interest" description="Disordered" evidence="7">
    <location>
        <begin position="477"/>
        <end position="918"/>
    </location>
</feature>
<dbReference type="GO" id="GO:0031072">
    <property type="term" value="F:heat shock protein binding"/>
    <property type="evidence" value="ECO:0007669"/>
    <property type="project" value="InterPro"/>
</dbReference>
<evidence type="ECO:0000313" key="11">
    <source>
        <dbReference type="Proteomes" id="UP000604046"/>
    </source>
</evidence>
<dbReference type="EMBL" id="CAJNDS010002584">
    <property type="protein sequence ID" value="CAE7534679.1"/>
    <property type="molecule type" value="Genomic_DNA"/>
</dbReference>
<reference evidence="10" key="1">
    <citation type="submission" date="2021-02" db="EMBL/GenBank/DDBJ databases">
        <authorList>
            <person name="Dougan E. K."/>
            <person name="Rhodes N."/>
            <person name="Thang M."/>
            <person name="Chan C."/>
        </authorList>
    </citation>
    <scope>NUCLEOTIDE SEQUENCE</scope>
</reference>
<evidence type="ECO:0000256" key="4">
    <source>
        <dbReference type="ARBA" id="ARBA00022833"/>
    </source>
</evidence>
<dbReference type="Gene3D" id="1.10.287.110">
    <property type="entry name" value="DnaJ domain"/>
    <property type="match status" value="1"/>
</dbReference>
<dbReference type="InterPro" id="IPR002939">
    <property type="entry name" value="DnaJ_C"/>
</dbReference>
<dbReference type="GO" id="GO:0008270">
    <property type="term" value="F:zinc ion binding"/>
    <property type="evidence" value="ECO:0007669"/>
    <property type="project" value="UniProtKB-KW"/>
</dbReference>
<feature type="compositionally biased region" description="Basic and acidic residues" evidence="7">
    <location>
        <begin position="854"/>
        <end position="863"/>
    </location>
</feature>
<protein>
    <submittedName>
        <fullName evidence="10">DnaJ protein</fullName>
    </submittedName>
</protein>
<evidence type="ECO:0000256" key="2">
    <source>
        <dbReference type="ARBA" id="ARBA00022737"/>
    </source>
</evidence>
<dbReference type="OrthoDB" id="10256793at2759"/>
<dbReference type="InterPro" id="IPR001305">
    <property type="entry name" value="HSP_DnaJ_Cys-rich_dom"/>
</dbReference>
<evidence type="ECO:0000256" key="7">
    <source>
        <dbReference type="SAM" id="MobiDB-lite"/>
    </source>
</evidence>
<dbReference type="Pfam" id="PF00226">
    <property type="entry name" value="DnaJ"/>
    <property type="match status" value="1"/>
</dbReference>
<feature type="compositionally biased region" description="Basic and acidic residues" evidence="7">
    <location>
        <begin position="748"/>
        <end position="769"/>
    </location>
</feature>
<dbReference type="InterPro" id="IPR012724">
    <property type="entry name" value="DnaJ"/>
</dbReference>
<keyword evidence="3 6" id="KW-0863">Zinc-finger</keyword>
<feature type="compositionally biased region" description="Basic and acidic residues" evidence="7">
    <location>
        <begin position="656"/>
        <end position="689"/>
    </location>
</feature>
<keyword evidence="2" id="KW-0677">Repeat</keyword>
<evidence type="ECO:0000259" key="9">
    <source>
        <dbReference type="PROSITE" id="PS51188"/>
    </source>
</evidence>
<dbReference type="SUPFAM" id="SSF49493">
    <property type="entry name" value="HSP40/DnaJ peptide-binding domain"/>
    <property type="match status" value="2"/>
</dbReference>
<feature type="compositionally biased region" description="Basic and acidic residues" evidence="7">
    <location>
        <begin position="700"/>
        <end position="726"/>
    </location>
</feature>
<dbReference type="InterPro" id="IPR001623">
    <property type="entry name" value="DnaJ_domain"/>
</dbReference>
<dbReference type="GO" id="GO:0005524">
    <property type="term" value="F:ATP binding"/>
    <property type="evidence" value="ECO:0007669"/>
    <property type="project" value="InterPro"/>
</dbReference>
<dbReference type="PROSITE" id="PS51188">
    <property type="entry name" value="ZF_CR"/>
    <property type="match status" value="1"/>
</dbReference>
<dbReference type="PANTHER" id="PTHR43096">
    <property type="entry name" value="DNAJ HOMOLOG 1, MITOCHONDRIAL-RELATED"/>
    <property type="match status" value="1"/>
</dbReference>
<dbReference type="FunFam" id="2.10.230.10:FF:000002">
    <property type="entry name" value="Molecular chaperone DnaJ"/>
    <property type="match status" value="1"/>
</dbReference>
<keyword evidence="11" id="KW-1185">Reference proteome</keyword>
<feature type="region of interest" description="Disordered" evidence="7">
    <location>
        <begin position="396"/>
        <end position="458"/>
    </location>
</feature>
<evidence type="ECO:0000256" key="3">
    <source>
        <dbReference type="ARBA" id="ARBA00022771"/>
    </source>
</evidence>
<feature type="domain" description="J" evidence="8">
    <location>
        <begin position="36"/>
        <end position="101"/>
    </location>
</feature>
<dbReference type="CDD" id="cd06257">
    <property type="entry name" value="DnaJ"/>
    <property type="match status" value="1"/>
</dbReference>
<dbReference type="GO" id="GO:0005737">
    <property type="term" value="C:cytoplasm"/>
    <property type="evidence" value="ECO:0007669"/>
    <property type="project" value="TreeGrafter"/>
</dbReference>
<sequence>MAWRRALLPARLPCGPLGPFRPLALRCGLRGFAARDAYTVMGLDRRASQQEVKERFRVLAKQYHPDLNTGDRTASLKMAELTSAYDTLMDPKRRAALDQATAGTSAGAGPGSSYTGGFPYDDSDGWVSPSQMFSEFSDLFGRNSQFRPNMDASAAQRGEDVTTHLDVTFLEAAQGCEKEVSLRLKQVCPDCHGSGAREGTSWSKCRVCRGSGVHRQEKGIFSMGLPCQRCRGSGMVLDHPCRGCRGESTKMMTRDIRINVPAGVRNLMELRVPGAGHAGSRGGKAGHLFVQVKVLPHDRFRQVDDDVHLDVPLTLREALLGAEVFIPNLEGTSERLVIQAPAQPGTTKVLRGRGPPKPGNQGRGHLVLHFLLHLPRSLSKRQVELIEEFDSLAADVPDRGAPRTSKGSARAHLSSSALASRESSRASGGMLRGEESTNDSSNRAWSELASDAKEPDVIAKTRQRVREVKERERLERLREEEEKEQRKKDAQVQHEERIKRQEHEKRQRLLEKRVEQESKMAKEAEERRNDEERRRQQEERARSLQRQMQARIKAEKERAAKEKRELEQHEKDERRRNEEEAAKRAAEATEAAKRRLAERKKQQDKLRKDEEEASQRAESQGSRSRHREESAEAASAASAEALRRAGERVRHRSLERRREEKELKAKEALQRCEVEEELRAAREELEARRRCAAQRAASRQRREKEQEDKLRAEREEQNAQMKEKRQLYRNPRAIAELRASEAPMPLTHEQRRSHSRRRQAEQDKMRRYADGGPVETEDSGRPPPLPGGASGSRVRRGSRKAAERARLSPSSSLTHCSETDSVLEPLEEPAEPAEPTEHPPPTTATTATPTGEGSVRETPEHAPHAPGLSGVSHDIHVDESQVCQVPEELVPEPVEDPLEPLEPLEPEGPEELEDLDEVESNLSISLHIKI</sequence>
<proteinExistence type="inferred from homology"/>
<name>A0A812TII4_9DINO</name>
<dbReference type="Gene3D" id="2.60.260.20">
    <property type="entry name" value="Urease metallochaperone UreE, N-terminal domain"/>
    <property type="match status" value="2"/>
</dbReference>
<dbReference type="PRINTS" id="PR00625">
    <property type="entry name" value="JDOMAIN"/>
</dbReference>
<feature type="compositionally biased region" description="Low complexity" evidence="7">
    <location>
        <begin position="843"/>
        <end position="852"/>
    </location>
</feature>
<keyword evidence="4 6" id="KW-0862">Zinc</keyword>
<dbReference type="GO" id="GO:0042026">
    <property type="term" value="P:protein refolding"/>
    <property type="evidence" value="ECO:0007669"/>
    <property type="project" value="TreeGrafter"/>
</dbReference>
<dbReference type="GO" id="GO:0009408">
    <property type="term" value="P:response to heat"/>
    <property type="evidence" value="ECO:0007669"/>
    <property type="project" value="InterPro"/>
</dbReference>
<dbReference type="AlphaFoldDB" id="A0A812TII4"/>
<dbReference type="Proteomes" id="UP000604046">
    <property type="component" value="Unassembled WGS sequence"/>
</dbReference>
<dbReference type="InterPro" id="IPR036869">
    <property type="entry name" value="J_dom_sf"/>
</dbReference>
<dbReference type="PANTHER" id="PTHR43096:SF52">
    <property type="entry name" value="DNAJ HOMOLOG 1, MITOCHONDRIAL-RELATED"/>
    <property type="match status" value="1"/>
</dbReference>
<dbReference type="SUPFAM" id="SSF46565">
    <property type="entry name" value="Chaperone J-domain"/>
    <property type="match status" value="1"/>
</dbReference>
<feature type="zinc finger region" description="CR-type" evidence="6">
    <location>
        <begin position="175"/>
        <end position="253"/>
    </location>
</feature>
<dbReference type="SUPFAM" id="SSF57938">
    <property type="entry name" value="DnaJ/Hsp40 cysteine-rich domain"/>
    <property type="match status" value="1"/>
</dbReference>
<dbReference type="CDD" id="cd10747">
    <property type="entry name" value="DnaJ_C"/>
    <property type="match status" value="1"/>
</dbReference>
<gene>
    <name evidence="10" type="primary">dnaJ</name>
    <name evidence="10" type="ORF">SNAT2548_LOCUS29964</name>
</gene>
<dbReference type="InterPro" id="IPR036410">
    <property type="entry name" value="HSP_DnaJ_Cys-rich_dom_sf"/>
</dbReference>
<evidence type="ECO:0000256" key="6">
    <source>
        <dbReference type="PROSITE-ProRule" id="PRU00546"/>
    </source>
</evidence>
<keyword evidence="1 6" id="KW-0479">Metal-binding</keyword>
<feature type="compositionally biased region" description="Polar residues" evidence="7">
    <location>
        <begin position="808"/>
        <end position="820"/>
    </location>
</feature>
<accession>A0A812TII4</accession>
<dbReference type="Gene3D" id="2.10.230.10">
    <property type="entry name" value="Heat shock protein DnaJ, cysteine-rich domain"/>
    <property type="match status" value="1"/>
</dbReference>
<keyword evidence="5" id="KW-0143">Chaperone</keyword>
<feature type="compositionally biased region" description="Acidic residues" evidence="7">
    <location>
        <begin position="889"/>
        <end position="918"/>
    </location>
</feature>